<dbReference type="PANTHER" id="PTHR10357:SF209">
    <property type="entry name" value="PERIPLASMIC ALPHA-AMYLASE"/>
    <property type="match status" value="1"/>
</dbReference>
<dbReference type="SMART" id="SM00642">
    <property type="entry name" value="Aamy"/>
    <property type="match status" value="1"/>
</dbReference>
<gene>
    <name evidence="2" type="ORF">P3W24_18270</name>
</gene>
<keyword evidence="2" id="KW-0378">Hydrolase</keyword>
<evidence type="ECO:0000259" key="1">
    <source>
        <dbReference type="SMART" id="SM00642"/>
    </source>
</evidence>
<feature type="domain" description="Glycosyl hydrolase family 13 catalytic" evidence="1">
    <location>
        <begin position="23"/>
        <end position="459"/>
    </location>
</feature>
<dbReference type="SUPFAM" id="SSF51445">
    <property type="entry name" value="(Trans)glycosidases"/>
    <property type="match status" value="1"/>
</dbReference>
<evidence type="ECO:0000313" key="2">
    <source>
        <dbReference type="EMBL" id="MDF4026925.1"/>
    </source>
</evidence>
<evidence type="ECO:0000313" key="3">
    <source>
        <dbReference type="Proteomes" id="UP001528850"/>
    </source>
</evidence>
<dbReference type="Pfam" id="PF00128">
    <property type="entry name" value="Alpha-amylase"/>
    <property type="match status" value="2"/>
</dbReference>
<keyword evidence="3" id="KW-1185">Reference proteome</keyword>
<dbReference type="Gene3D" id="3.20.20.80">
    <property type="entry name" value="Glycosidases"/>
    <property type="match status" value="1"/>
</dbReference>
<sequence length="555" mass="62179">MDVPNTRSKLVDDAFAENPIVYFLLTDRFCRGGGTPPSRAAVNDPGTFHGGKFAGVTRRIQEGWFNALGVNALWISAPYEQIRGWVASENDEFRHEAYHGYWPLDFTVVEPRFGSRDDFKDMVDCAHAHGLKVILDVVMSHAGYPDLATLLAFVPDAVLPGWENATPKDYKSFMAMDTVRMAKWWGPEWVRAEIDGYPDGGDDDLTRISYGLPKFLTESDAPVSLPAFLRDKPDTEAIHLDDTPVRGYLISWLCAWVRRYGIDGFRCDSVKHVDGRCWSELKAAAGEALRQWRAEHTPDVDDADFWMTGEVFGGGIEYARHYDHGFDNLINFRFQGEAKAVFRNVDMNSAFSRGMAWRRLDKLYARYADVLSESRHNVLSYLSSHDTELFDRAHLRNAATALMLLPGGVQIFYGDESGRKESDGVSTLTDACQVARSDMNWESIDTALLEHWRKLGRFRAGHPAIGRGKHIRLSEEPYVFARMHGATGDTVLVALGPGDASIEVGALLPDHATLHDAYSGEWFDIDDGILSFRVDELRLFELAPSLARSSGRLAA</sequence>
<organism evidence="2 3">
    <name type="scientific">Luteibacter sahnii</name>
    <dbReference type="NCBI Taxonomy" id="3021977"/>
    <lineage>
        <taxon>Bacteria</taxon>
        <taxon>Pseudomonadati</taxon>
        <taxon>Pseudomonadota</taxon>
        <taxon>Gammaproteobacteria</taxon>
        <taxon>Lysobacterales</taxon>
        <taxon>Rhodanobacteraceae</taxon>
        <taxon>Luteibacter</taxon>
    </lineage>
</organism>
<proteinExistence type="predicted"/>
<dbReference type="PANTHER" id="PTHR10357">
    <property type="entry name" value="ALPHA-AMYLASE FAMILY MEMBER"/>
    <property type="match status" value="1"/>
</dbReference>
<accession>A0ABT6BFL4</accession>
<dbReference type="EMBL" id="JARJJS010000008">
    <property type="protein sequence ID" value="MDF4026925.1"/>
    <property type="molecule type" value="Genomic_DNA"/>
</dbReference>
<name>A0ABT6BFL4_9GAMM</name>
<dbReference type="GO" id="GO:0016787">
    <property type="term" value="F:hydrolase activity"/>
    <property type="evidence" value="ECO:0007669"/>
    <property type="project" value="UniProtKB-KW"/>
</dbReference>
<dbReference type="Proteomes" id="UP001528850">
    <property type="component" value="Unassembled WGS sequence"/>
</dbReference>
<reference evidence="2 3" key="1">
    <citation type="journal article" date="2024" name="Curr. Microbiol.">
        <title>Luteibacter sahnii sp. nov., A Novel Yellow-Colored Xanthomonadin Pigment Producing Probiotic Bacterium from Healthy Rice Seed Microbiome.</title>
        <authorList>
            <person name="Jaiswal G."/>
            <person name="Rana R."/>
            <person name="Nayak P.K."/>
            <person name="Chouhan R."/>
            <person name="Gandhi S.G."/>
            <person name="Patel H.K."/>
            <person name="Patil P.B."/>
        </authorList>
    </citation>
    <scope>NUCLEOTIDE SEQUENCE [LARGE SCALE GENOMIC DNA]</scope>
    <source>
        <strain evidence="2 3">PPL201</strain>
    </source>
</reference>
<dbReference type="InterPro" id="IPR017853">
    <property type="entry name" value="GH"/>
</dbReference>
<protein>
    <submittedName>
        <fullName evidence="2">Alpha-amylase family glycosyl hydrolase</fullName>
    </submittedName>
</protein>
<comment type="caution">
    <text evidence="2">The sequence shown here is derived from an EMBL/GenBank/DDBJ whole genome shotgun (WGS) entry which is preliminary data.</text>
</comment>
<dbReference type="InterPro" id="IPR006047">
    <property type="entry name" value="GH13_cat_dom"/>
</dbReference>